<sequence length="316" mass="34325">MFNMNEAVRNASCLRAAGNDVRLLVQRTGHILPLFQAVQGAFGFDLDPRVVCGNATYDTSERMLSFLDEKLRGIEARPPVDQNCFVQDDSHGIVTDDIPVGGQRYTIPATTLSTGPVIETVVSVLQGLQINGSPLLPTVLESLGMTVTNLLDTLEALLTNPGDLGGVLTDEVLQLLPPELLNELTAPSRELFLFTAEQPTTLAGIPMADLQVDSLADDAIVFVGLGLKRQGETRIDLINTQIAPLRGHDEGVYQQPLVGVSTHLNPGDEVYLMVYGFHNQYFLSFNRLPRVVTLSGGVELPLLPAGSSRRERRQSP</sequence>
<dbReference type="EMBL" id="AFNV02000007">
    <property type="protein sequence ID" value="ERJ19820.1"/>
    <property type="molecule type" value="Genomic_DNA"/>
</dbReference>
<evidence type="ECO:0000313" key="2">
    <source>
        <dbReference type="Proteomes" id="UP000006242"/>
    </source>
</evidence>
<dbReference type="eggNOG" id="COG2936">
    <property type="taxonomic scope" value="Bacteria"/>
</dbReference>
<organism evidence="1 2">
    <name type="scientific">Salinisphaera shabanensis E1L3A</name>
    <dbReference type="NCBI Taxonomy" id="1033802"/>
    <lineage>
        <taxon>Bacteria</taxon>
        <taxon>Pseudomonadati</taxon>
        <taxon>Pseudomonadota</taxon>
        <taxon>Gammaproteobacteria</taxon>
        <taxon>Salinisphaerales</taxon>
        <taxon>Salinisphaeraceae</taxon>
        <taxon>Salinisphaera</taxon>
    </lineage>
</organism>
<accession>U2EPT6</accession>
<name>U2EPT6_9GAMM</name>
<reference evidence="1 2" key="2">
    <citation type="journal article" date="2013" name="PLoS ONE">
        <title>INDIGO - INtegrated Data Warehouse of MIcrobial GenOmes with Examples from the Red Sea Extremophiles.</title>
        <authorList>
            <person name="Alam I."/>
            <person name="Antunes A."/>
            <person name="Kamau A.A."/>
            <person name="Ba Alawi W."/>
            <person name="Kalkatawi M."/>
            <person name="Stingl U."/>
            <person name="Bajic V.B."/>
        </authorList>
    </citation>
    <scope>NUCLEOTIDE SEQUENCE [LARGE SCALE GENOMIC DNA]</scope>
    <source>
        <strain evidence="1 2">E1L3A</strain>
    </source>
</reference>
<dbReference type="AlphaFoldDB" id="U2EPT6"/>
<dbReference type="OrthoDB" id="9804819at2"/>
<reference evidence="1 2" key="1">
    <citation type="journal article" date="2011" name="J. Bacteriol.">
        <title>Genome sequence of Salinisphaera shabanensis, a gammaproteobacterium from the harsh, variable environment of the brine-seawater interface of the Shaban Deep in the Red Sea.</title>
        <authorList>
            <person name="Antunes A."/>
            <person name="Alam I."/>
            <person name="Bajic V.B."/>
            <person name="Stingl U."/>
        </authorList>
    </citation>
    <scope>NUCLEOTIDE SEQUENCE [LARGE SCALE GENOMIC DNA]</scope>
    <source>
        <strain evidence="1 2">E1L3A</strain>
    </source>
</reference>
<evidence type="ECO:0000313" key="1">
    <source>
        <dbReference type="EMBL" id="ERJ19820.1"/>
    </source>
</evidence>
<dbReference type="RefSeq" id="WP_006915104.1">
    <property type="nucleotide sequence ID" value="NZ_AFNV02000007.1"/>
</dbReference>
<proteinExistence type="predicted"/>
<comment type="caution">
    <text evidence="1">The sequence shown here is derived from an EMBL/GenBank/DDBJ whole genome shotgun (WGS) entry which is preliminary data.</text>
</comment>
<gene>
    <name evidence="1" type="ORF">SSPSH_001301</name>
</gene>
<keyword evidence="2" id="KW-1185">Reference proteome</keyword>
<protein>
    <submittedName>
        <fullName evidence="1">Peptidase S15 protein</fullName>
    </submittedName>
</protein>
<dbReference type="Proteomes" id="UP000006242">
    <property type="component" value="Unassembled WGS sequence"/>
</dbReference>